<evidence type="ECO:0000313" key="2">
    <source>
        <dbReference type="Proteomes" id="UP000030645"/>
    </source>
</evidence>
<accession>W9R0R1</accession>
<reference evidence="2" key="1">
    <citation type="submission" date="2013-01" db="EMBL/GenBank/DDBJ databases">
        <title>Draft Genome Sequence of a Mulberry Tree, Morus notabilis C.K. Schneid.</title>
        <authorList>
            <person name="He N."/>
            <person name="Zhao S."/>
        </authorList>
    </citation>
    <scope>NUCLEOTIDE SEQUENCE</scope>
</reference>
<dbReference type="STRING" id="981085.W9R0R1"/>
<organism evidence="1 2">
    <name type="scientific">Morus notabilis</name>
    <dbReference type="NCBI Taxonomy" id="981085"/>
    <lineage>
        <taxon>Eukaryota</taxon>
        <taxon>Viridiplantae</taxon>
        <taxon>Streptophyta</taxon>
        <taxon>Embryophyta</taxon>
        <taxon>Tracheophyta</taxon>
        <taxon>Spermatophyta</taxon>
        <taxon>Magnoliopsida</taxon>
        <taxon>eudicotyledons</taxon>
        <taxon>Gunneridae</taxon>
        <taxon>Pentapetalae</taxon>
        <taxon>rosids</taxon>
        <taxon>fabids</taxon>
        <taxon>Rosales</taxon>
        <taxon>Moraceae</taxon>
        <taxon>Moreae</taxon>
        <taxon>Morus</taxon>
    </lineage>
</organism>
<evidence type="ECO:0000313" key="1">
    <source>
        <dbReference type="EMBL" id="EXB32134.1"/>
    </source>
</evidence>
<keyword evidence="2" id="KW-1185">Reference proteome</keyword>
<dbReference type="AlphaFoldDB" id="W9R0R1"/>
<gene>
    <name evidence="1" type="ORF">L484_004148</name>
</gene>
<sequence length="161" mass="17959">MAALSTPSLQASLQPFQSRLLPSYPRAFRVSFSERNGSIPSRALSCLRFSRSPSLPFVKFAPFASRGETEATETEEILEQPYAEMLSLLTTKMVSNPSLGFIGSIYRPLHVNVYSPFPRRKPSSVLGNRESRWVFMMTIPENAADPSYLPPDFLTPAVAVR</sequence>
<protein>
    <submittedName>
        <fullName evidence="1">Uncharacterized protein</fullName>
    </submittedName>
</protein>
<name>W9R0R1_9ROSA</name>
<dbReference type="EMBL" id="KE343521">
    <property type="protein sequence ID" value="EXB32134.1"/>
    <property type="molecule type" value="Genomic_DNA"/>
</dbReference>
<proteinExistence type="predicted"/>
<dbReference type="Proteomes" id="UP000030645">
    <property type="component" value="Unassembled WGS sequence"/>
</dbReference>